<keyword evidence="8" id="KW-0443">Lipid metabolism</keyword>
<dbReference type="STRING" id="568069.A0A1J1HNV6"/>
<dbReference type="InterPro" id="IPR006619">
    <property type="entry name" value="PGRP_domain_met/bac"/>
</dbReference>
<dbReference type="PANTHER" id="PTHR43107">
    <property type="entry name" value="LONG-CHAIN FATTY ACID TRANSPORT PROTEIN"/>
    <property type="match status" value="1"/>
</dbReference>
<protein>
    <recommendedName>
        <fullName evidence="20">Very long-chain fatty acid transport protein</fullName>
        <ecNumber evidence="14">6.2.1.3</ecNumber>
    </recommendedName>
    <alternativeName>
        <fullName evidence="16">Long-chain-fatty-acid--CoA ligase</fullName>
    </alternativeName>
    <alternativeName>
        <fullName evidence="21">Very-long-chain acyl-CoA synthetase</fullName>
    </alternativeName>
</protein>
<evidence type="ECO:0000313" key="25">
    <source>
        <dbReference type="Proteomes" id="UP000183832"/>
    </source>
</evidence>
<evidence type="ECO:0000256" key="9">
    <source>
        <dbReference type="ARBA" id="ARBA00022840"/>
    </source>
</evidence>
<evidence type="ECO:0000256" key="16">
    <source>
        <dbReference type="ARBA" id="ARBA00041297"/>
    </source>
</evidence>
<dbReference type="OrthoDB" id="288590at2759"/>
<dbReference type="NCBIfam" id="NF006134">
    <property type="entry name" value="PRK08279.1"/>
    <property type="match status" value="1"/>
</dbReference>
<dbReference type="Gene3D" id="3.40.80.10">
    <property type="entry name" value="Peptidoglycan recognition protein-like"/>
    <property type="match status" value="2"/>
</dbReference>
<evidence type="ECO:0000256" key="13">
    <source>
        <dbReference type="ARBA" id="ARBA00023140"/>
    </source>
</evidence>
<keyword evidence="6 22" id="KW-0812">Transmembrane</keyword>
<comment type="subcellular location">
    <subcellularLocation>
        <location evidence="1">Cell membrane</location>
        <topology evidence="1">Multi-pass membrane protein</topology>
    </subcellularLocation>
    <subcellularLocation>
        <location evidence="17">Peroxisome membrane</location>
    </subcellularLocation>
</comment>
<dbReference type="CDD" id="cd06583">
    <property type="entry name" value="PGRP"/>
    <property type="match status" value="2"/>
</dbReference>
<dbReference type="Gene3D" id="3.30.300.30">
    <property type="match status" value="1"/>
</dbReference>
<evidence type="ECO:0000256" key="8">
    <source>
        <dbReference type="ARBA" id="ARBA00022832"/>
    </source>
</evidence>
<evidence type="ECO:0000256" key="21">
    <source>
        <dbReference type="ARBA" id="ARBA00078285"/>
    </source>
</evidence>
<evidence type="ECO:0000259" key="23">
    <source>
        <dbReference type="SMART" id="SM00701"/>
    </source>
</evidence>
<evidence type="ECO:0000256" key="6">
    <source>
        <dbReference type="ARBA" id="ARBA00022692"/>
    </source>
</evidence>
<dbReference type="GO" id="GO:0009253">
    <property type="term" value="P:peptidoglycan catabolic process"/>
    <property type="evidence" value="ECO:0007669"/>
    <property type="project" value="InterPro"/>
</dbReference>
<keyword evidence="13" id="KW-0576">Peroxisome</keyword>
<dbReference type="Pfam" id="PF00501">
    <property type="entry name" value="AMP-binding"/>
    <property type="match status" value="1"/>
</dbReference>
<dbReference type="InterPro" id="IPR042099">
    <property type="entry name" value="ANL_N_sf"/>
</dbReference>
<dbReference type="InterPro" id="IPR020845">
    <property type="entry name" value="AMP-binding_CS"/>
</dbReference>
<evidence type="ECO:0000313" key="24">
    <source>
        <dbReference type="EMBL" id="CRK89635.1"/>
    </source>
</evidence>
<dbReference type="InterPro" id="IPR045851">
    <property type="entry name" value="AMP-bd_C_sf"/>
</dbReference>
<comment type="catalytic activity">
    <reaction evidence="18">
        <text>tetracosanoate + ATP + CoA = tetracosanoyl-CoA + AMP + diphosphate</text>
        <dbReference type="Rhea" id="RHEA:33639"/>
        <dbReference type="ChEBI" id="CHEBI:30616"/>
        <dbReference type="ChEBI" id="CHEBI:31014"/>
        <dbReference type="ChEBI" id="CHEBI:33019"/>
        <dbReference type="ChEBI" id="CHEBI:57287"/>
        <dbReference type="ChEBI" id="CHEBI:65052"/>
        <dbReference type="ChEBI" id="CHEBI:456215"/>
    </reaction>
    <physiologicalReaction direction="left-to-right" evidence="18">
        <dbReference type="Rhea" id="RHEA:33640"/>
    </physiologicalReaction>
</comment>
<evidence type="ECO:0000256" key="15">
    <source>
        <dbReference type="ARBA" id="ARBA00036527"/>
    </source>
</evidence>
<dbReference type="Gene3D" id="3.40.50.12780">
    <property type="entry name" value="N-terminal domain of ligase-like"/>
    <property type="match status" value="1"/>
</dbReference>
<dbReference type="GO" id="GO:0008745">
    <property type="term" value="F:N-acetylmuramoyl-L-alanine amidase activity"/>
    <property type="evidence" value="ECO:0007669"/>
    <property type="project" value="InterPro"/>
</dbReference>
<feature type="transmembrane region" description="Helical" evidence="22">
    <location>
        <begin position="306"/>
        <end position="328"/>
    </location>
</feature>
<keyword evidence="3" id="KW-0813">Transport</keyword>
<dbReference type="PROSITE" id="PS00455">
    <property type="entry name" value="AMP_BINDING"/>
    <property type="match status" value="1"/>
</dbReference>
<evidence type="ECO:0000256" key="7">
    <source>
        <dbReference type="ARBA" id="ARBA00022741"/>
    </source>
</evidence>
<dbReference type="GO" id="GO:0005886">
    <property type="term" value="C:plasma membrane"/>
    <property type="evidence" value="ECO:0007669"/>
    <property type="project" value="UniProtKB-SubCell"/>
</dbReference>
<evidence type="ECO:0000256" key="3">
    <source>
        <dbReference type="ARBA" id="ARBA00022448"/>
    </source>
</evidence>
<evidence type="ECO:0000256" key="1">
    <source>
        <dbReference type="ARBA" id="ARBA00004651"/>
    </source>
</evidence>
<dbReference type="FunFam" id="3.30.300.30:FF:000002">
    <property type="entry name" value="Long-chain fatty acid transport protein 1"/>
    <property type="match status" value="1"/>
</dbReference>
<keyword evidence="10 22" id="KW-1133">Transmembrane helix</keyword>
<dbReference type="FunFam" id="3.40.50.12780:FF:000019">
    <property type="entry name" value="Long-chain fatty acid transporter"/>
    <property type="match status" value="1"/>
</dbReference>
<comment type="catalytic activity">
    <reaction evidence="15">
        <text>a very long-chain fatty acid + ATP + CoA = a very long-chain fatty acyl-CoA + AMP + diphosphate</text>
        <dbReference type="Rhea" id="RHEA:54536"/>
        <dbReference type="ChEBI" id="CHEBI:30616"/>
        <dbReference type="ChEBI" id="CHEBI:33019"/>
        <dbReference type="ChEBI" id="CHEBI:57287"/>
        <dbReference type="ChEBI" id="CHEBI:58950"/>
        <dbReference type="ChEBI" id="CHEBI:138261"/>
        <dbReference type="ChEBI" id="CHEBI:456215"/>
    </reaction>
    <physiologicalReaction direction="left-to-right" evidence="15">
        <dbReference type="Rhea" id="RHEA:54537"/>
    </physiologicalReaction>
</comment>
<evidence type="ECO:0000256" key="2">
    <source>
        <dbReference type="ARBA" id="ARBA00006432"/>
    </source>
</evidence>
<dbReference type="EMBL" id="CVRI01000013">
    <property type="protein sequence ID" value="CRK89635.1"/>
    <property type="molecule type" value="Genomic_DNA"/>
</dbReference>
<comment type="similarity">
    <text evidence="2">Belongs to the ATP-dependent AMP-binding enzyme family.</text>
</comment>
<dbReference type="InterPro" id="IPR002502">
    <property type="entry name" value="Amidase_domain"/>
</dbReference>
<keyword evidence="7" id="KW-0547">Nucleotide-binding</keyword>
<gene>
    <name evidence="24" type="ORF">CLUMA_CG003249</name>
</gene>
<dbReference type="InterPro" id="IPR000873">
    <property type="entry name" value="AMP-dep_synth/lig_dom"/>
</dbReference>
<dbReference type="GO" id="GO:0005778">
    <property type="term" value="C:peroxisomal membrane"/>
    <property type="evidence" value="ECO:0007669"/>
    <property type="project" value="UniProtKB-SubCell"/>
</dbReference>
<keyword evidence="25" id="KW-1185">Reference proteome</keyword>
<evidence type="ECO:0000256" key="4">
    <source>
        <dbReference type="ARBA" id="ARBA00022475"/>
    </source>
</evidence>
<keyword evidence="12 22" id="KW-0472">Membrane</keyword>
<dbReference type="Proteomes" id="UP000183832">
    <property type="component" value="Unassembled WGS sequence"/>
</dbReference>
<feature type="transmembrane region" description="Helical" evidence="22">
    <location>
        <begin position="735"/>
        <end position="757"/>
    </location>
</feature>
<keyword evidence="9" id="KW-0067">ATP-binding</keyword>
<evidence type="ECO:0000256" key="11">
    <source>
        <dbReference type="ARBA" id="ARBA00023055"/>
    </source>
</evidence>
<reference evidence="24 25" key="1">
    <citation type="submission" date="2015-04" db="EMBL/GenBank/DDBJ databases">
        <authorList>
            <person name="Syromyatnikov M.Y."/>
            <person name="Popov V.N."/>
        </authorList>
    </citation>
    <scope>NUCLEOTIDE SEQUENCE [LARGE SCALE GENOMIC DNA]</scope>
</reference>
<dbReference type="GO" id="GO:0005524">
    <property type="term" value="F:ATP binding"/>
    <property type="evidence" value="ECO:0007669"/>
    <property type="project" value="UniProtKB-KW"/>
</dbReference>
<dbReference type="GO" id="GO:0008270">
    <property type="term" value="F:zinc ion binding"/>
    <property type="evidence" value="ECO:0007669"/>
    <property type="project" value="InterPro"/>
</dbReference>
<evidence type="ECO:0000256" key="18">
    <source>
        <dbReference type="ARBA" id="ARBA00048666"/>
    </source>
</evidence>
<name>A0A1J1HNV6_9DIPT</name>
<evidence type="ECO:0000256" key="10">
    <source>
        <dbReference type="ARBA" id="ARBA00022989"/>
    </source>
</evidence>
<dbReference type="GO" id="GO:0044539">
    <property type="term" value="P:long-chain fatty acid import into cell"/>
    <property type="evidence" value="ECO:0007669"/>
    <property type="project" value="TreeGrafter"/>
</dbReference>
<accession>A0A1J1HNV6</accession>
<comment type="function">
    <text evidence="19">Acyl-CoA synthetase required for both the import of long chain fatty acids (LCFAs) (C14-C18) and the activation very long chain fatty acids (VLCFAs) (C20-C26) by esterification of the fatty acids into metabolically active CoA-thioesters for subsequent degradation or incorporation into phospholipids. The transport and fatty acyl-CoA synthetase activities are genetically separable and are thus independent activities. Esterifies VLCFAs in the peroxisome matrix. The VLCFAs are actively transported into peroxisomes by a PXA1-PXA2 heterodimeric transporter in the peroxisomal membrane.</text>
</comment>
<keyword evidence="11" id="KW-0445">Lipid transport</keyword>
<feature type="transmembrane region" description="Helical" evidence="22">
    <location>
        <begin position="16"/>
        <end position="34"/>
    </location>
</feature>
<dbReference type="InterPro" id="IPR036505">
    <property type="entry name" value="Amidase/PGRP_sf"/>
</dbReference>
<dbReference type="SMART" id="SM00701">
    <property type="entry name" value="PGRP"/>
    <property type="match status" value="1"/>
</dbReference>
<dbReference type="PANTHER" id="PTHR43107:SF15">
    <property type="entry name" value="FATTY ACID TRANSPORT PROTEIN 3, ISOFORM A"/>
    <property type="match status" value="1"/>
</dbReference>
<organism evidence="24 25">
    <name type="scientific">Clunio marinus</name>
    <dbReference type="NCBI Taxonomy" id="568069"/>
    <lineage>
        <taxon>Eukaryota</taxon>
        <taxon>Metazoa</taxon>
        <taxon>Ecdysozoa</taxon>
        <taxon>Arthropoda</taxon>
        <taxon>Hexapoda</taxon>
        <taxon>Insecta</taxon>
        <taxon>Pterygota</taxon>
        <taxon>Neoptera</taxon>
        <taxon>Endopterygota</taxon>
        <taxon>Diptera</taxon>
        <taxon>Nematocera</taxon>
        <taxon>Chironomoidea</taxon>
        <taxon>Chironomidae</taxon>
        <taxon>Clunio</taxon>
    </lineage>
</organism>
<evidence type="ECO:0000256" key="22">
    <source>
        <dbReference type="SAM" id="Phobius"/>
    </source>
</evidence>
<dbReference type="InterPro" id="IPR025110">
    <property type="entry name" value="AMP-bd_C"/>
</dbReference>
<keyword evidence="8" id="KW-0276">Fatty acid metabolism</keyword>
<dbReference type="GO" id="GO:0005324">
    <property type="term" value="F:long-chain fatty acid transmembrane transporter activity"/>
    <property type="evidence" value="ECO:0007669"/>
    <property type="project" value="TreeGrafter"/>
</dbReference>
<dbReference type="AlphaFoldDB" id="A0A1J1HNV6"/>
<feature type="domain" description="Peptidoglycan recognition protein family" evidence="23">
    <location>
        <begin position="762"/>
        <end position="913"/>
    </location>
</feature>
<proteinExistence type="inferred from homology"/>
<keyword evidence="5" id="KW-0436">Ligase</keyword>
<evidence type="ECO:0000256" key="12">
    <source>
        <dbReference type="ARBA" id="ARBA00023136"/>
    </source>
</evidence>
<dbReference type="GO" id="GO:0005789">
    <property type="term" value="C:endoplasmic reticulum membrane"/>
    <property type="evidence" value="ECO:0007669"/>
    <property type="project" value="TreeGrafter"/>
</dbReference>
<sequence length="1084" mass="123157">MNEIHLKTKLTTRERVSAYFGIALVGGLLALWIGKNLIPQCLLACLLYYCLTGRRPQILWATAHTFNRDILAARRFIHMSVLLKYWESKNHSVASLFRRNVEKHPNKSAFLIEDKKITFQEIEDLSNKVANYFKSKGYEKEDTIALLMETRLEYSSMWLGLSKIGVITALINTNLRKETLIHSIRVASSKAIIVSVELLDALIEIVSDDEIEKMNIFIFDTEREEVKAINNKTLNLHHELKSATSTPVNVDGTLAKDKLFYIYTSGTTGMPKAAVITNLRFQFMVSGTFMMFGMKSEEVIYNTLPLYHTAGGMLGVGLVLIFGVTMALRKKFSASNFWSDCIKYKCTSAQYIGELCRFLLLTPSKVEETKHNVRFMFGNGLRPQVWPQFVQRFKIEEIGEVYGATESNANLANFYNHQGSVGFVPQIASFLYPVDLIRCDEDTGEPLRNKDGRCMKCEPGEPGVFIGKINPRHAARSFTGYADKSASEKKVIRDVYRQGDSWFNSGDILVMDLFGYFYFKDRTGDTFRWRGENVASTEVEGIVMKVAQLTDCVVYGVDVPENEGKAGMAAIVDPENKLDLVALAAGIKDNLPQYARPVFLRIMPELPMTGTFKLKKRDLQLEGFDITKIRDPIYLLQSDGSYRKLTQEKYEEIKNGLAKLERLSHRSVLKRRGSDSTVSSSVAHDIAKQNDLGNDDNLSPSTSSTPMDCKNPAFILSDKNTGVTKKLQYILGRPWCWGLMFLIMIILTFINTVFFVLSARQSIIQRRSDWGAHPMQGELEPLNLPTSNIIITQTDDAESCFTIQECRERVRHLQETYQNNERQNMTDIPYNYLIGDDGYVYEGRGFQYQGEIPINPSATSFNELGLIIAFIGNYANTDLSLTQVNVFNTFIDRLINSEVLMKRHKIFSNHQLVFIDEIPQGLLNFLEGREDEFYELQKVSNRGWWSARDSLNTSTSIRFNGPAERIVARKVTITPLDCRHDDECIERLQNQQAFDMDDNSRSDIAYNFLIGEHGVFEGRGWDVRPEGLFVDSESITVGIFSEHLGDGPMYQKYVSLYRDGVVLGKIKEDEDNNNIECSVELCPP</sequence>
<evidence type="ECO:0000256" key="14">
    <source>
        <dbReference type="ARBA" id="ARBA00026121"/>
    </source>
</evidence>
<dbReference type="GO" id="GO:0004467">
    <property type="term" value="F:long-chain fatty acid-CoA ligase activity"/>
    <property type="evidence" value="ECO:0007669"/>
    <property type="project" value="UniProtKB-EC"/>
</dbReference>
<evidence type="ECO:0000256" key="20">
    <source>
        <dbReference type="ARBA" id="ARBA00068795"/>
    </source>
</evidence>
<dbReference type="SUPFAM" id="SSF56801">
    <property type="entry name" value="Acetyl-CoA synthetase-like"/>
    <property type="match status" value="1"/>
</dbReference>
<dbReference type="SUPFAM" id="SSF55846">
    <property type="entry name" value="N-acetylmuramoyl-L-alanine amidase-like"/>
    <property type="match status" value="2"/>
</dbReference>
<dbReference type="Pfam" id="PF13193">
    <property type="entry name" value="AMP-binding_C"/>
    <property type="match status" value="1"/>
</dbReference>
<keyword evidence="4" id="KW-1003">Cell membrane</keyword>
<evidence type="ECO:0000256" key="17">
    <source>
        <dbReference type="ARBA" id="ARBA00046271"/>
    </source>
</evidence>
<evidence type="ECO:0000256" key="19">
    <source>
        <dbReference type="ARBA" id="ARBA00060276"/>
    </source>
</evidence>
<evidence type="ECO:0000256" key="5">
    <source>
        <dbReference type="ARBA" id="ARBA00022598"/>
    </source>
</evidence>
<dbReference type="EC" id="6.2.1.3" evidence="14"/>